<dbReference type="AlphaFoldDB" id="A0A498IZV4"/>
<organism evidence="2 3">
    <name type="scientific">Malus domestica</name>
    <name type="common">Apple</name>
    <name type="synonym">Pyrus malus</name>
    <dbReference type="NCBI Taxonomy" id="3750"/>
    <lineage>
        <taxon>Eukaryota</taxon>
        <taxon>Viridiplantae</taxon>
        <taxon>Streptophyta</taxon>
        <taxon>Embryophyta</taxon>
        <taxon>Tracheophyta</taxon>
        <taxon>Spermatophyta</taxon>
        <taxon>Magnoliopsida</taxon>
        <taxon>eudicotyledons</taxon>
        <taxon>Gunneridae</taxon>
        <taxon>Pentapetalae</taxon>
        <taxon>rosids</taxon>
        <taxon>fabids</taxon>
        <taxon>Rosales</taxon>
        <taxon>Rosaceae</taxon>
        <taxon>Amygdaloideae</taxon>
        <taxon>Maleae</taxon>
        <taxon>Malus</taxon>
    </lineage>
</organism>
<feature type="signal peptide" evidence="1">
    <location>
        <begin position="1"/>
        <end position="22"/>
    </location>
</feature>
<keyword evidence="3" id="KW-1185">Reference proteome</keyword>
<evidence type="ECO:0000313" key="2">
    <source>
        <dbReference type="EMBL" id="RXH86841.1"/>
    </source>
</evidence>
<accession>A0A498IZV4</accession>
<sequence length="66" mass="7212">MEEIFTMFAAMLSAIFTLMVDSFPMGCCKKRSSQLNVSASTNHERAKEGHVVIGLSMGASDNLRTI</sequence>
<proteinExistence type="predicted"/>
<dbReference type="Proteomes" id="UP000290289">
    <property type="component" value="Chromosome 10"/>
</dbReference>
<reference evidence="2 3" key="1">
    <citation type="submission" date="2018-10" db="EMBL/GenBank/DDBJ databases">
        <title>A high-quality apple genome assembly.</title>
        <authorList>
            <person name="Hu J."/>
        </authorList>
    </citation>
    <scope>NUCLEOTIDE SEQUENCE [LARGE SCALE GENOMIC DNA]</scope>
    <source>
        <strain evidence="3">cv. HFTH1</strain>
        <tissue evidence="2">Young leaf</tissue>
    </source>
</reference>
<keyword evidence="1" id="KW-0732">Signal</keyword>
<dbReference type="EMBL" id="RDQH01000336">
    <property type="protein sequence ID" value="RXH86841.1"/>
    <property type="molecule type" value="Genomic_DNA"/>
</dbReference>
<gene>
    <name evidence="2" type="ORF">DVH24_022114</name>
</gene>
<comment type="caution">
    <text evidence="2">The sequence shown here is derived from an EMBL/GenBank/DDBJ whole genome shotgun (WGS) entry which is preliminary data.</text>
</comment>
<evidence type="ECO:0000313" key="3">
    <source>
        <dbReference type="Proteomes" id="UP000290289"/>
    </source>
</evidence>
<feature type="chain" id="PRO_5019781506" evidence="1">
    <location>
        <begin position="23"/>
        <end position="66"/>
    </location>
</feature>
<protein>
    <submittedName>
        <fullName evidence="2">Uncharacterized protein</fullName>
    </submittedName>
</protein>
<evidence type="ECO:0000256" key="1">
    <source>
        <dbReference type="SAM" id="SignalP"/>
    </source>
</evidence>
<name>A0A498IZV4_MALDO</name>